<keyword evidence="3" id="KW-1185">Reference proteome</keyword>
<gene>
    <name evidence="2" type="ORF">HT99x_006135</name>
    <name evidence="1" type="ORF">HT99x_01612</name>
</gene>
<dbReference type="RefSeq" id="WP_075066236.1">
    <property type="nucleotide sequence ID" value="NZ_LKAJ02000001.1"/>
</dbReference>
<dbReference type="EMBL" id="LKAJ01000005">
    <property type="protein sequence ID" value="KRG21436.1"/>
    <property type="molecule type" value="Genomic_DNA"/>
</dbReference>
<reference evidence="1" key="1">
    <citation type="submission" date="2015-09" db="EMBL/GenBank/DDBJ databases">
        <title>Draft Genome Sequences of Two Novel Amoeba-resistant Intranuclear Bacteria, Candidatus Berkiella cookevillensis and Candidatus Berkiella aquae.</title>
        <authorList>
            <person name="Mehari Y.T."/>
            <person name="Arivett B.A."/>
            <person name="Farone A.L."/>
            <person name="Gunderson J.H."/>
            <person name="Farone M.B."/>
        </authorList>
    </citation>
    <scope>NUCLEOTIDE SEQUENCE [LARGE SCALE GENOMIC DNA]</scope>
    <source>
        <strain evidence="1">HT99</strain>
    </source>
</reference>
<evidence type="ECO:0000313" key="2">
    <source>
        <dbReference type="EMBL" id="MCS5711003.1"/>
    </source>
</evidence>
<organism evidence="1">
    <name type="scientific">Candidatus Berkiella aquae</name>
    <dbReference type="NCBI Taxonomy" id="295108"/>
    <lineage>
        <taxon>Bacteria</taxon>
        <taxon>Pseudomonadati</taxon>
        <taxon>Pseudomonadota</taxon>
        <taxon>Gammaproteobacteria</taxon>
        <taxon>Candidatus Berkiellales</taxon>
        <taxon>Candidatus Berkiellaceae</taxon>
        <taxon>Candidatus Berkiella</taxon>
    </lineage>
</organism>
<reference evidence="2" key="2">
    <citation type="journal article" date="2016" name="Genome Announc.">
        <title>Draft Genome Sequences of Two Novel Amoeba-Resistant Intranuclear Bacteria, 'Candidatus Berkiella cookevillensis' and 'Candidatus Berkiella aquae'.</title>
        <authorList>
            <person name="Mehari Y.T."/>
            <person name="Arivett B.A."/>
            <person name="Farone A.L."/>
            <person name="Gunderson J.H."/>
            <person name="Farone M.B."/>
        </authorList>
    </citation>
    <scope>NUCLEOTIDE SEQUENCE</scope>
    <source>
        <strain evidence="2">HT99</strain>
    </source>
</reference>
<dbReference type="EMBL" id="LKAJ02000001">
    <property type="protein sequence ID" value="MCS5711003.1"/>
    <property type="molecule type" value="Genomic_DNA"/>
</dbReference>
<dbReference type="Proteomes" id="UP000051497">
    <property type="component" value="Unassembled WGS sequence"/>
</dbReference>
<comment type="caution">
    <text evidence="1">The sequence shown here is derived from an EMBL/GenBank/DDBJ whole genome shotgun (WGS) entry which is preliminary data.</text>
</comment>
<accession>A0A0Q9YL81</accession>
<evidence type="ECO:0000313" key="3">
    <source>
        <dbReference type="Proteomes" id="UP000051497"/>
    </source>
</evidence>
<reference evidence="2" key="3">
    <citation type="submission" date="2021-06" db="EMBL/GenBank/DDBJ databases">
        <title>Genomic Description and Analysis of Intracellular Bacteria, Candidatus Berkiella cookevillensis and Candidatus Berkiella aquae.</title>
        <authorList>
            <person name="Kidane D.T."/>
            <person name="Mehari Y.T."/>
            <person name="Rice F.C."/>
            <person name="Arivett B.A."/>
            <person name="Farone A.L."/>
            <person name="Berk S.G."/>
            <person name="Farone M.B."/>
        </authorList>
    </citation>
    <scope>NUCLEOTIDE SEQUENCE</scope>
    <source>
        <strain evidence="2">HT99</strain>
    </source>
</reference>
<dbReference type="AlphaFoldDB" id="A0A0Q9YL81"/>
<name>A0A0Q9YL81_9GAMM</name>
<protein>
    <submittedName>
        <fullName evidence="1">Uncharacterized protein</fullName>
    </submittedName>
</protein>
<proteinExistence type="predicted"/>
<evidence type="ECO:0000313" key="1">
    <source>
        <dbReference type="EMBL" id="KRG21436.1"/>
    </source>
</evidence>
<sequence>MQFGPKQTIDLGLSFNRLEQFIFQDAKIKDNTLQTIANCLGTYEEIPLLIQQTLGEQKLQQVKAALWQYHEWIWYGTECFENMTGYKVPQETLLQRQLETEAESILRSVQEPQSMAWSTLENFSMLNLSTQQQQENWRSQVLETALYNGNPKLAVLMHYASIDEVKKVWARLQPQRITPPKTHEISLEPELMTTPSSLLMTYGRADDHKKNNGSIANDTNKINADIAALFTSDVAIQFLAIIRQDKNLIALINQFTTDIALQLVRGIQQKSLNAFQQMNALTRQAFLKKFAEQKALTLKKNFS</sequence>